<dbReference type="Gene3D" id="3.40.720.10">
    <property type="entry name" value="Alkaline Phosphatase, subunit A"/>
    <property type="match status" value="1"/>
</dbReference>
<evidence type="ECO:0000256" key="5">
    <source>
        <dbReference type="ARBA" id="ARBA00023136"/>
    </source>
</evidence>
<dbReference type="Pfam" id="PF00884">
    <property type="entry name" value="Sulfatase"/>
    <property type="match status" value="1"/>
</dbReference>
<keyword evidence="8" id="KW-0808">Transferase</keyword>
<feature type="domain" description="Sulfatase N-terminal" evidence="7">
    <location>
        <begin position="279"/>
        <end position="548"/>
    </location>
</feature>
<keyword evidence="5 6" id="KW-0472">Membrane</keyword>
<keyword evidence="4 6" id="KW-1133">Transmembrane helix</keyword>
<evidence type="ECO:0000256" key="4">
    <source>
        <dbReference type="ARBA" id="ARBA00022989"/>
    </source>
</evidence>
<evidence type="ECO:0000313" key="9">
    <source>
        <dbReference type="Proteomes" id="UP000248330"/>
    </source>
</evidence>
<evidence type="ECO:0000256" key="2">
    <source>
        <dbReference type="ARBA" id="ARBA00022475"/>
    </source>
</evidence>
<name>A0A318EDH5_9GAMM</name>
<feature type="transmembrane region" description="Helical" evidence="6">
    <location>
        <begin position="88"/>
        <end position="109"/>
    </location>
</feature>
<feature type="transmembrane region" description="Helical" evidence="6">
    <location>
        <begin position="129"/>
        <end position="156"/>
    </location>
</feature>
<feature type="transmembrane region" description="Helical" evidence="6">
    <location>
        <begin position="168"/>
        <end position="187"/>
    </location>
</feature>
<comment type="subcellular location">
    <subcellularLocation>
        <location evidence="1">Cell membrane</location>
        <topology evidence="1">Multi-pass membrane protein</topology>
    </subcellularLocation>
</comment>
<proteinExistence type="predicted"/>
<organism evidence="8 9">
    <name type="scientific">Sinimarinibacterium flocculans</name>
    <dbReference type="NCBI Taxonomy" id="985250"/>
    <lineage>
        <taxon>Bacteria</taxon>
        <taxon>Pseudomonadati</taxon>
        <taxon>Pseudomonadota</taxon>
        <taxon>Gammaproteobacteria</taxon>
        <taxon>Nevskiales</taxon>
        <taxon>Nevskiaceae</taxon>
        <taxon>Sinimarinibacterium</taxon>
    </lineage>
</organism>
<dbReference type="Proteomes" id="UP000248330">
    <property type="component" value="Unassembled WGS sequence"/>
</dbReference>
<sequence length="657" mass="71764">MIPFLRSPASRLLTITAASTLIALTASRLLLLAWFADRWASDQLGTLLVLGLRVDLIVVGILLSVPVLLWPLLAGARTAAAWWMLSRAWIGVLVLVLLLLELSTPSFLLQYEARPNHLAVEYLREWDSILPMLWAGFRAPLLAGGIALLAALVVLPRWLSGPPSGLRLPAWSLMLWPLLLVADVLMIRGTLDHRPANPAMFARWPDQMLNQLALNSAYGFGYAVYAQRHERSAEDVYGGLDDAELHEWLREDARFAAGSEAQPTWHRQIAQRRRTQPLNLIVVVEESLGADFSARLGGRGLTPELDRWSSRGIWFDQLYATGTRSARGLEAIVAGFPPSPAPAVLKREKAQEGFATLASVLGEAGYRSRFIYGGGAHFDNMRGFFLGNGFDAVIERRDFVDPRHTGSWGVSDEDLFTRALAETDAAAARGESFFHLVFSSSHHEPFDFPAGVLPADAGAPGTADGAVRYADFALGGFLDDAATRSWFEDTLVLVVADHDVRVYGDAVVPLRRFQIPGLIVGADVAPLVVRSLASQIDLAPTLLSLAGVDAGLPFPGRDLLAALPEFGAAHGPEPRALMQFDDRFAWLTADELRVLLPQGRAERWRVTLSGLLPGSPLSPDEREHLHVQAVLGDWLYRNRAYAAAPDHAGPTRVAAGR</sequence>
<dbReference type="InterPro" id="IPR017850">
    <property type="entry name" value="Alkaline_phosphatase_core_sf"/>
</dbReference>
<keyword evidence="2" id="KW-1003">Cell membrane</keyword>
<dbReference type="CDD" id="cd16015">
    <property type="entry name" value="LTA_synthase"/>
    <property type="match status" value="1"/>
</dbReference>
<dbReference type="PANTHER" id="PTHR47371">
    <property type="entry name" value="LIPOTEICHOIC ACID SYNTHASE"/>
    <property type="match status" value="1"/>
</dbReference>
<feature type="transmembrane region" description="Helical" evidence="6">
    <location>
        <begin position="12"/>
        <end position="36"/>
    </location>
</feature>
<dbReference type="Gene3D" id="3.30.1120.80">
    <property type="match status" value="1"/>
</dbReference>
<dbReference type="GO" id="GO:0005886">
    <property type="term" value="C:plasma membrane"/>
    <property type="evidence" value="ECO:0007669"/>
    <property type="project" value="UniProtKB-SubCell"/>
</dbReference>
<dbReference type="InterPro" id="IPR050448">
    <property type="entry name" value="OpgB/LTA_synthase_biosynth"/>
</dbReference>
<dbReference type="SUPFAM" id="SSF53649">
    <property type="entry name" value="Alkaline phosphatase-like"/>
    <property type="match status" value="1"/>
</dbReference>
<dbReference type="EMBL" id="QICN01000002">
    <property type="protein sequence ID" value="PXV70627.1"/>
    <property type="molecule type" value="Genomic_DNA"/>
</dbReference>
<dbReference type="RefSeq" id="WP_110264276.1">
    <property type="nucleotide sequence ID" value="NZ_CAKZQT010000004.1"/>
</dbReference>
<keyword evidence="9" id="KW-1185">Reference proteome</keyword>
<evidence type="ECO:0000259" key="7">
    <source>
        <dbReference type="Pfam" id="PF00884"/>
    </source>
</evidence>
<dbReference type="AlphaFoldDB" id="A0A318EDH5"/>
<evidence type="ECO:0000256" key="3">
    <source>
        <dbReference type="ARBA" id="ARBA00022692"/>
    </source>
</evidence>
<accession>A0A318EDH5</accession>
<protein>
    <submittedName>
        <fullName evidence="8">Phosphoglycerol transferase MdoB-like AlkP superfamily enzyme</fullName>
    </submittedName>
</protein>
<reference evidence="8 9" key="1">
    <citation type="submission" date="2018-04" db="EMBL/GenBank/DDBJ databases">
        <title>Genomic Encyclopedia of Type Strains, Phase IV (KMG-IV): sequencing the most valuable type-strain genomes for metagenomic binning, comparative biology and taxonomic classification.</title>
        <authorList>
            <person name="Goeker M."/>
        </authorList>
    </citation>
    <scope>NUCLEOTIDE SEQUENCE [LARGE SCALE GENOMIC DNA]</scope>
    <source>
        <strain evidence="8 9">DSM 104150</strain>
    </source>
</reference>
<gene>
    <name evidence="8" type="ORF">C8D93_102486</name>
</gene>
<feature type="transmembrane region" description="Helical" evidence="6">
    <location>
        <begin position="56"/>
        <end position="76"/>
    </location>
</feature>
<evidence type="ECO:0000256" key="1">
    <source>
        <dbReference type="ARBA" id="ARBA00004651"/>
    </source>
</evidence>
<evidence type="ECO:0000313" key="8">
    <source>
        <dbReference type="EMBL" id="PXV70627.1"/>
    </source>
</evidence>
<dbReference type="GO" id="GO:0016740">
    <property type="term" value="F:transferase activity"/>
    <property type="evidence" value="ECO:0007669"/>
    <property type="project" value="UniProtKB-KW"/>
</dbReference>
<dbReference type="InterPro" id="IPR000917">
    <property type="entry name" value="Sulfatase_N"/>
</dbReference>
<comment type="caution">
    <text evidence="8">The sequence shown here is derived from an EMBL/GenBank/DDBJ whole genome shotgun (WGS) entry which is preliminary data.</text>
</comment>
<evidence type="ECO:0000256" key="6">
    <source>
        <dbReference type="SAM" id="Phobius"/>
    </source>
</evidence>
<dbReference type="OrthoDB" id="9760224at2"/>
<keyword evidence="3 6" id="KW-0812">Transmembrane</keyword>
<dbReference type="PANTHER" id="PTHR47371:SF3">
    <property type="entry name" value="PHOSPHOGLYCEROL TRANSFERASE I"/>
    <property type="match status" value="1"/>
</dbReference>